<dbReference type="Pfam" id="PF01979">
    <property type="entry name" value="Amidohydro_1"/>
    <property type="match status" value="1"/>
</dbReference>
<reference evidence="3 4" key="1">
    <citation type="journal article" date="2013" name="Nat. Commun.">
        <title>The evolution and pathogenic mechanisms of the rice sheath blight pathogen.</title>
        <authorList>
            <person name="Zheng A."/>
            <person name="Lin R."/>
            <person name="Xu L."/>
            <person name="Qin P."/>
            <person name="Tang C."/>
            <person name="Ai P."/>
            <person name="Zhang D."/>
            <person name="Liu Y."/>
            <person name="Sun Z."/>
            <person name="Feng H."/>
            <person name="Wang Y."/>
            <person name="Chen Y."/>
            <person name="Liang X."/>
            <person name="Fu R."/>
            <person name="Li Q."/>
            <person name="Zhang J."/>
            <person name="Yu X."/>
            <person name="Xie Z."/>
            <person name="Ding L."/>
            <person name="Guan P."/>
            <person name="Tang J."/>
            <person name="Liang Y."/>
            <person name="Wang S."/>
            <person name="Deng Q."/>
            <person name="Li S."/>
            <person name="Zhu J."/>
            <person name="Wang L."/>
            <person name="Liu H."/>
            <person name="Li P."/>
        </authorList>
    </citation>
    <scope>NUCLEOTIDE SEQUENCE [LARGE SCALE GENOMIC DNA]</scope>
    <source>
        <strain evidence="4">AG-1 IA</strain>
    </source>
</reference>
<dbReference type="InterPro" id="IPR006680">
    <property type="entry name" value="Amidohydro-rel"/>
</dbReference>
<name>L8WSK2_THACA</name>
<comment type="caution">
    <text evidence="3">The sequence shown here is derived from an EMBL/GenBank/DDBJ whole genome shotgun (WGS) entry which is preliminary data.</text>
</comment>
<accession>L8WSK2</accession>
<protein>
    <submittedName>
        <fullName evidence="3">N-acetylglucosamine-6-phosphate deacetylase</fullName>
    </submittedName>
</protein>
<dbReference type="GO" id="GO:0008448">
    <property type="term" value="F:N-acetylglucosamine-6-phosphate deacetylase activity"/>
    <property type="evidence" value="ECO:0007669"/>
    <property type="project" value="TreeGrafter"/>
</dbReference>
<proteinExistence type="predicted"/>
<evidence type="ECO:0000256" key="1">
    <source>
        <dbReference type="ARBA" id="ARBA00022801"/>
    </source>
</evidence>
<evidence type="ECO:0000313" key="4">
    <source>
        <dbReference type="Proteomes" id="UP000011668"/>
    </source>
</evidence>
<dbReference type="PANTHER" id="PTHR11113:SF14">
    <property type="entry name" value="N-ACETYLGLUCOSAMINE-6-PHOSPHATE DEACETYLASE"/>
    <property type="match status" value="1"/>
</dbReference>
<dbReference type="GO" id="GO:0006046">
    <property type="term" value="P:N-acetylglucosamine catabolic process"/>
    <property type="evidence" value="ECO:0007669"/>
    <property type="project" value="TreeGrafter"/>
</dbReference>
<dbReference type="InterPro" id="IPR032466">
    <property type="entry name" value="Metal_Hydrolase"/>
</dbReference>
<organism evidence="3 4">
    <name type="scientific">Thanatephorus cucumeris (strain AG1-IA)</name>
    <name type="common">Rice sheath blight fungus</name>
    <name type="synonym">Rhizoctonia solani</name>
    <dbReference type="NCBI Taxonomy" id="983506"/>
    <lineage>
        <taxon>Eukaryota</taxon>
        <taxon>Fungi</taxon>
        <taxon>Dikarya</taxon>
        <taxon>Basidiomycota</taxon>
        <taxon>Agaricomycotina</taxon>
        <taxon>Agaricomycetes</taxon>
        <taxon>Cantharellales</taxon>
        <taxon>Ceratobasidiaceae</taxon>
        <taxon>Rhizoctonia</taxon>
        <taxon>Rhizoctonia solani AG-1</taxon>
    </lineage>
</organism>
<dbReference type="STRING" id="983506.L8WSK2"/>
<dbReference type="OMA" id="PWRESAI"/>
<sequence>MTTNTKLVCFTNCLLALEDGTLVPRDLWIDSELGLILDAQHTFFAARTRPSRVIDLHGAILAPGLLDIQINGAFGFDFSIYNNNEGIPDTPEEENRWSITDVANFGLYTPASTSRLVPTIVTQQREIYPKLLSLLAPQDTPHGAHLLGWHAEGPFLQPAKRGAHTSAFLLSAPDGISSFEAVYGSTALDKHTGGVRIITAAPELEGVLGSVAPLAERGVVVSIGHSAANDEDTTTQYFPNLPYLFFHICSCDEHFQAMLAFPYISCALVYSYFSHQDHRADLCISIAPTPIATAAVAHGARLITHLFNAMPQLHHRDPSIIGLLGSSQAGKGDAVGVPRPSHAAYAPGKAPPESVSTLGGKSLLKKISTVNLTSPTKSEQKHEVSEALQELITPPQTPLGRSPAVGPTPSILMAIPHSIEPLERPFYGMIVDGIHSHPNSVKVSTRCANVQSASTATMSMLDPHLPDGVHEWRDGKRLVKSGDKLFIEGTDTLAGSVVTLPKCIRNFMAFTSCTLGDAIKCATYNPAKCLGIEARKGTLRAGADADLVVMTAEGEILSTWVSGKVVWSKSG</sequence>
<gene>
    <name evidence="3" type="ORF">AG1IA_05015</name>
</gene>
<dbReference type="AlphaFoldDB" id="L8WSK2"/>
<dbReference type="InterPro" id="IPR011059">
    <property type="entry name" value="Metal-dep_hydrolase_composite"/>
</dbReference>
<dbReference type="OrthoDB" id="10264777at2759"/>
<evidence type="ECO:0000313" key="3">
    <source>
        <dbReference type="EMBL" id="ELU40955.1"/>
    </source>
</evidence>
<evidence type="ECO:0000259" key="2">
    <source>
        <dbReference type="Pfam" id="PF01979"/>
    </source>
</evidence>
<dbReference type="SUPFAM" id="SSF51338">
    <property type="entry name" value="Composite domain of metallo-dependent hydrolases"/>
    <property type="match status" value="1"/>
</dbReference>
<dbReference type="EMBL" id="AFRT01001249">
    <property type="protein sequence ID" value="ELU40955.1"/>
    <property type="molecule type" value="Genomic_DNA"/>
</dbReference>
<feature type="domain" description="Amidohydrolase-related" evidence="2">
    <location>
        <begin position="427"/>
        <end position="566"/>
    </location>
</feature>
<dbReference type="SUPFAM" id="SSF51556">
    <property type="entry name" value="Metallo-dependent hydrolases"/>
    <property type="match status" value="2"/>
</dbReference>
<dbReference type="PANTHER" id="PTHR11113">
    <property type="entry name" value="N-ACETYLGLUCOSAMINE-6-PHOSPHATE DEACETYLASE"/>
    <property type="match status" value="1"/>
</dbReference>
<dbReference type="Proteomes" id="UP000011668">
    <property type="component" value="Unassembled WGS sequence"/>
</dbReference>
<keyword evidence="4" id="KW-1185">Reference proteome</keyword>
<dbReference type="HOGENOM" id="CLU_032482_0_1_1"/>
<dbReference type="Gene3D" id="3.20.20.140">
    <property type="entry name" value="Metal-dependent hydrolases"/>
    <property type="match status" value="1"/>
</dbReference>
<keyword evidence="1" id="KW-0378">Hydrolase</keyword>